<dbReference type="InterPro" id="IPR038732">
    <property type="entry name" value="HpyO/CreE_NAD-binding"/>
</dbReference>
<evidence type="ECO:0000313" key="4">
    <source>
        <dbReference type="EMBL" id="UYG17468.1"/>
    </source>
</evidence>
<dbReference type="InterPro" id="IPR028939">
    <property type="entry name" value="P5C_Rdtase_cat_N"/>
</dbReference>
<feature type="region of interest" description="Disordered" evidence="1">
    <location>
        <begin position="169"/>
        <end position="191"/>
    </location>
</feature>
<proteinExistence type="predicted"/>
<dbReference type="Pfam" id="PF03807">
    <property type="entry name" value="F420_oxidored"/>
    <property type="match status" value="1"/>
</dbReference>
<dbReference type="InterPro" id="IPR036291">
    <property type="entry name" value="NAD(P)-bd_dom_sf"/>
</dbReference>
<sequence length="867" mass="92150">MSSDLATPVYLAVIGGGPRALGILERMSASAPLLAGRALVVDVVEPHMPGAGRIWDLTESPLLLMNSRAQDVTIFTDETVRMDGPVVAGPTLAAWAEEIRAGRIAQPTAATDLRAEIDGLRADSFASRRLQALYLEWFTGRVLAALPGTIEVRVHRTLAEGVEDLGAERSATAERATGERATNAEGVGAGSAHAAEGPWRVLLADGGHLEADLLLVTVGHTDARPTPARHALAAFARRHGGAYVPPSAARDVDLSGIAAGQDVIVRGMGLAFVDLLSLLTEGRGGRFEPCPGTGRQGRLRYLASGEEPHVWVGSRRGAPYHSKVADESVPAGPGDLVHLTAQAIAAREDAEGRVRFREDVLPLIDAEIRRAYPPAPPVEKDAELRWLDDPLAWLVADDSWVPRDLLPPCDARRLTRDAVVHHLENDLRSRTGADTHDERALFQVLLRITGALVDLLPADRLHDDSSGDYPAWWHSVFSFVDSGPPPHRLEQLLALERAGVVTFLGPRLRVRTDETTGRFVAEGGTGTRVETSALIDAFLPEQTLGESTNALLRSFVGADASAAPLVRGREAAAAPGRLEIDAGQHMVRPDGTPYATIWAAGPWTSELPLGAFTRPRTNAPVFRRNDALARSILRTAAGLSVSPRPRAAASSVPGTRERPTIAILGPGRIGTALARLAVRRGLDVRIAGRQGPATLRERVPAAHPIAVEQLGTCDVVVLAVPLHVALATDPAALAGAVVIDATNAWGDLDAARLADRSGSTSEIVAEHFAQSAVVKTLNHIGYHDVETHEAGLRHRGAPRALALVGDHADALRRASGVLEALGFEPVVLGALADGRALEPDGDLFTGWATRAELEARLAHRRERATAA</sequence>
<protein>
    <submittedName>
        <fullName evidence="4">FAD/NAD(P)-binding protein</fullName>
    </submittedName>
</protein>
<evidence type="ECO:0000259" key="2">
    <source>
        <dbReference type="Pfam" id="PF03807"/>
    </source>
</evidence>
<dbReference type="RefSeq" id="WP_263594677.1">
    <property type="nucleotide sequence ID" value="NZ_CP107020.1"/>
</dbReference>
<name>A0ABY6G2P3_9MICO</name>
<dbReference type="EMBL" id="CP107020">
    <property type="protein sequence ID" value="UYG17468.1"/>
    <property type="molecule type" value="Genomic_DNA"/>
</dbReference>
<organism evidence="4 5">
    <name type="scientific">Brachybacterium huguangmaarense</name>
    <dbReference type="NCBI Taxonomy" id="1652028"/>
    <lineage>
        <taxon>Bacteria</taxon>
        <taxon>Bacillati</taxon>
        <taxon>Actinomycetota</taxon>
        <taxon>Actinomycetes</taxon>
        <taxon>Micrococcales</taxon>
        <taxon>Dermabacteraceae</taxon>
        <taxon>Brachybacterium</taxon>
    </lineage>
</organism>
<evidence type="ECO:0000313" key="5">
    <source>
        <dbReference type="Proteomes" id="UP001164305"/>
    </source>
</evidence>
<dbReference type="InterPro" id="IPR052189">
    <property type="entry name" value="L-asp_N-monooxygenase_NS-form"/>
</dbReference>
<dbReference type="SUPFAM" id="SSF51735">
    <property type="entry name" value="NAD(P)-binding Rossmann-fold domains"/>
    <property type="match status" value="1"/>
</dbReference>
<feature type="domain" description="FAD-dependent urate hydroxylase HpyO/Asp monooxygenase CreE-like FAD/NAD(P)-binding" evidence="3">
    <location>
        <begin position="12"/>
        <end position="175"/>
    </location>
</feature>
<evidence type="ECO:0000259" key="3">
    <source>
        <dbReference type="Pfam" id="PF13454"/>
    </source>
</evidence>
<reference evidence="4" key="1">
    <citation type="submission" date="2022-10" db="EMBL/GenBank/DDBJ databases">
        <title>Whole-Genome Sequencing of Brachybacterium huguangmaarense BRM-3, Isolated from Betula schmidtii.</title>
        <authorList>
            <person name="Haam D."/>
        </authorList>
    </citation>
    <scope>NUCLEOTIDE SEQUENCE</scope>
    <source>
        <strain evidence="4">BRM-3</strain>
    </source>
</reference>
<dbReference type="Pfam" id="PF13454">
    <property type="entry name" value="NAD_binding_9"/>
    <property type="match status" value="1"/>
</dbReference>
<dbReference type="PANTHER" id="PTHR40254:SF1">
    <property type="entry name" value="BLR0577 PROTEIN"/>
    <property type="match status" value="1"/>
</dbReference>
<feature type="domain" description="Pyrroline-5-carboxylate reductase catalytic N-terminal" evidence="2">
    <location>
        <begin position="660"/>
        <end position="743"/>
    </location>
</feature>
<gene>
    <name evidence="4" type="ORF">BRM3_03300</name>
</gene>
<evidence type="ECO:0000256" key="1">
    <source>
        <dbReference type="SAM" id="MobiDB-lite"/>
    </source>
</evidence>
<dbReference type="Gene3D" id="3.40.50.720">
    <property type="entry name" value="NAD(P)-binding Rossmann-like Domain"/>
    <property type="match status" value="1"/>
</dbReference>
<accession>A0ABY6G2P3</accession>
<dbReference type="Proteomes" id="UP001164305">
    <property type="component" value="Chromosome"/>
</dbReference>
<feature type="compositionally biased region" description="Low complexity" evidence="1">
    <location>
        <begin position="169"/>
        <end position="185"/>
    </location>
</feature>
<keyword evidence="5" id="KW-1185">Reference proteome</keyword>
<dbReference type="PANTHER" id="PTHR40254">
    <property type="entry name" value="BLR0577 PROTEIN"/>
    <property type="match status" value="1"/>
</dbReference>